<dbReference type="PANTHER" id="PTHR18964:SF149">
    <property type="entry name" value="BIFUNCTIONAL UDP-N-ACETYLGLUCOSAMINE 2-EPIMERASE_N-ACETYLMANNOSAMINE KINASE"/>
    <property type="match status" value="1"/>
</dbReference>
<dbReference type="Gene3D" id="1.10.10.10">
    <property type="entry name" value="Winged helix-like DNA-binding domain superfamily/Winged helix DNA-binding domain"/>
    <property type="match status" value="1"/>
</dbReference>
<dbReference type="AlphaFoldDB" id="A0A5B9E641"/>
<organism evidence="2 3">
    <name type="scientific">Terriglobus albidus</name>
    <dbReference type="NCBI Taxonomy" id="1592106"/>
    <lineage>
        <taxon>Bacteria</taxon>
        <taxon>Pseudomonadati</taxon>
        <taxon>Acidobacteriota</taxon>
        <taxon>Terriglobia</taxon>
        <taxon>Terriglobales</taxon>
        <taxon>Acidobacteriaceae</taxon>
        <taxon>Terriglobus</taxon>
    </lineage>
</organism>
<protein>
    <submittedName>
        <fullName evidence="2">ROK family transcriptional regulator</fullName>
    </submittedName>
</protein>
<dbReference type="SUPFAM" id="SSF46785">
    <property type="entry name" value="Winged helix' DNA-binding domain"/>
    <property type="match status" value="1"/>
</dbReference>
<dbReference type="Pfam" id="PF13412">
    <property type="entry name" value="HTH_24"/>
    <property type="match status" value="1"/>
</dbReference>
<dbReference type="Gene3D" id="3.30.420.40">
    <property type="match status" value="2"/>
</dbReference>
<evidence type="ECO:0000256" key="1">
    <source>
        <dbReference type="ARBA" id="ARBA00006479"/>
    </source>
</evidence>
<dbReference type="EMBL" id="CP042806">
    <property type="protein sequence ID" value="QEE27468.1"/>
    <property type="molecule type" value="Genomic_DNA"/>
</dbReference>
<dbReference type="SUPFAM" id="SSF53067">
    <property type="entry name" value="Actin-like ATPase domain"/>
    <property type="match status" value="1"/>
</dbReference>
<dbReference type="InterPro" id="IPR000600">
    <property type="entry name" value="ROK"/>
</dbReference>
<dbReference type="InterPro" id="IPR036388">
    <property type="entry name" value="WH-like_DNA-bd_sf"/>
</dbReference>
<dbReference type="PANTHER" id="PTHR18964">
    <property type="entry name" value="ROK (REPRESSOR, ORF, KINASE) FAMILY"/>
    <property type="match status" value="1"/>
</dbReference>
<dbReference type="PROSITE" id="PS01125">
    <property type="entry name" value="ROK"/>
    <property type="match status" value="1"/>
</dbReference>
<accession>A0A5B9E641</accession>
<gene>
    <name evidence="2" type="ORF">FTW19_05260</name>
</gene>
<evidence type="ECO:0000313" key="3">
    <source>
        <dbReference type="Proteomes" id="UP000321820"/>
    </source>
</evidence>
<proteinExistence type="inferred from homology"/>
<name>A0A5B9E641_9BACT</name>
<evidence type="ECO:0000313" key="2">
    <source>
        <dbReference type="EMBL" id="QEE27468.1"/>
    </source>
</evidence>
<keyword evidence="3" id="KW-1185">Reference proteome</keyword>
<dbReference type="InterPro" id="IPR043129">
    <property type="entry name" value="ATPase_NBD"/>
</dbReference>
<sequence length="394" mass="42553">MKRPPSPAPTPRTAAPIRDHNRDLVLEVLRCNQPISRVDIARRSGLQRSTVSAIVDGLIEERWIREGQILKTARGRRPTMLTMNDDLVILVADVRPTQTILAVVDLNGRFLDRTLVPVIANAKQGVDAIAEGMKRLQTQFADKTCEGVGISLPGRVDKRSHRLALAPNLPWVGFDIRGALQKRLGLQVELENAANACMLSEQWFGRLQGIRNAVLVTISEGVGAALLVNGNLVEGATGMAGELGHIPIADSGPQCACGQVGCWEMFASSRAALRYFHEGTGSSETPTIQQLLNMEASGNEKARIALEKQARGIGRGLRIVTATFDPEVILFAGDITLRWDTVGPIVASELSTRMLTGAPPKLIALADGEAARLRGAAAVVLQRHTGFKRLTALR</sequence>
<reference evidence="2 3" key="1">
    <citation type="submission" date="2019-08" db="EMBL/GenBank/DDBJ databases">
        <title>Complete genome sequence of Terriglobus albidus strain ORNL.</title>
        <authorList>
            <person name="Podar M."/>
        </authorList>
    </citation>
    <scope>NUCLEOTIDE SEQUENCE [LARGE SCALE GENOMIC DNA]</scope>
    <source>
        <strain evidence="2 3">ORNL</strain>
    </source>
</reference>
<dbReference type="KEGG" id="talb:FTW19_05260"/>
<dbReference type="RefSeq" id="WP_147646659.1">
    <property type="nucleotide sequence ID" value="NZ_CP042806.1"/>
</dbReference>
<dbReference type="Proteomes" id="UP000321820">
    <property type="component" value="Chromosome"/>
</dbReference>
<dbReference type="InterPro" id="IPR049874">
    <property type="entry name" value="ROK_cs"/>
</dbReference>
<dbReference type="Pfam" id="PF00480">
    <property type="entry name" value="ROK"/>
    <property type="match status" value="1"/>
</dbReference>
<dbReference type="InterPro" id="IPR036390">
    <property type="entry name" value="WH_DNA-bd_sf"/>
</dbReference>
<comment type="similarity">
    <text evidence="1">Belongs to the ROK (NagC/XylR) family.</text>
</comment>
<dbReference type="OrthoDB" id="9796533at2"/>